<dbReference type="Gene3D" id="3.40.50.150">
    <property type="entry name" value="Vaccinia Virus protein VP39"/>
    <property type="match status" value="1"/>
</dbReference>
<dbReference type="InterPro" id="IPR041698">
    <property type="entry name" value="Methyltransf_25"/>
</dbReference>
<dbReference type="InterPro" id="IPR029063">
    <property type="entry name" value="SAM-dependent_MTases_sf"/>
</dbReference>
<name>A0A8J3YMN6_9ACTN</name>
<accession>A0A8J3YMN6</accession>
<feature type="domain" description="Methyltransferase" evidence="3">
    <location>
        <begin position="47"/>
        <end position="142"/>
    </location>
</feature>
<evidence type="ECO:0000259" key="3">
    <source>
        <dbReference type="Pfam" id="PF13649"/>
    </source>
</evidence>
<keyword evidence="2" id="KW-0808">Transferase</keyword>
<dbReference type="Pfam" id="PF13649">
    <property type="entry name" value="Methyltransf_25"/>
    <property type="match status" value="1"/>
</dbReference>
<evidence type="ECO:0000256" key="2">
    <source>
        <dbReference type="ARBA" id="ARBA00022679"/>
    </source>
</evidence>
<sequence length="271" mass="28589">MQIANVQQDAAWNGPEGHHWAARAESINADLTDRLLAAADIAPTHRVLDVGCGTGGSTRAAARLAVDGAAVGLDLSEPMLARAAALAQREGLTNVRFERGDAQVHRFPAGRFDVAISQFGIMFFADPVAAFANIRLALRPGGRLVFVCPQAADDCEWYRVPIRALDPSGSESPTPNEGMFSLADPGVIRDVLGKAGFARVRATAVTASVRFGRDLPEAVDFFAGSGPVRAVLESGALTEDAVRATLGSALHPYVSPTGILVPGRHWIVEAM</sequence>
<reference evidence="4" key="1">
    <citation type="submission" date="2021-01" db="EMBL/GenBank/DDBJ databases">
        <title>Whole genome shotgun sequence of Virgisporangium aliadipatigenens NBRC 105644.</title>
        <authorList>
            <person name="Komaki H."/>
            <person name="Tamura T."/>
        </authorList>
    </citation>
    <scope>NUCLEOTIDE SEQUENCE</scope>
    <source>
        <strain evidence="4">NBRC 105644</strain>
    </source>
</reference>
<protein>
    <submittedName>
        <fullName evidence="4">Methyltransferase</fullName>
    </submittedName>
</protein>
<gene>
    <name evidence="4" type="ORF">Val02_49470</name>
</gene>
<dbReference type="RefSeq" id="WP_203901563.1">
    <property type="nucleotide sequence ID" value="NZ_BOPF01000019.1"/>
</dbReference>
<keyword evidence="1 4" id="KW-0489">Methyltransferase</keyword>
<organism evidence="4 5">
    <name type="scientific">Virgisporangium aliadipatigenens</name>
    <dbReference type="NCBI Taxonomy" id="741659"/>
    <lineage>
        <taxon>Bacteria</taxon>
        <taxon>Bacillati</taxon>
        <taxon>Actinomycetota</taxon>
        <taxon>Actinomycetes</taxon>
        <taxon>Micromonosporales</taxon>
        <taxon>Micromonosporaceae</taxon>
        <taxon>Virgisporangium</taxon>
    </lineage>
</organism>
<evidence type="ECO:0000256" key="1">
    <source>
        <dbReference type="ARBA" id="ARBA00022603"/>
    </source>
</evidence>
<evidence type="ECO:0000313" key="5">
    <source>
        <dbReference type="Proteomes" id="UP000619260"/>
    </source>
</evidence>
<dbReference type="AlphaFoldDB" id="A0A8J3YMN6"/>
<proteinExistence type="predicted"/>
<evidence type="ECO:0000313" key="4">
    <source>
        <dbReference type="EMBL" id="GIJ48061.1"/>
    </source>
</evidence>
<dbReference type="Proteomes" id="UP000619260">
    <property type="component" value="Unassembled WGS sequence"/>
</dbReference>
<dbReference type="PANTHER" id="PTHR43861">
    <property type="entry name" value="TRANS-ACONITATE 2-METHYLTRANSFERASE-RELATED"/>
    <property type="match status" value="1"/>
</dbReference>
<dbReference type="EMBL" id="BOPF01000019">
    <property type="protein sequence ID" value="GIJ48061.1"/>
    <property type="molecule type" value="Genomic_DNA"/>
</dbReference>
<dbReference type="CDD" id="cd02440">
    <property type="entry name" value="AdoMet_MTases"/>
    <property type="match status" value="1"/>
</dbReference>
<dbReference type="GO" id="GO:0032259">
    <property type="term" value="P:methylation"/>
    <property type="evidence" value="ECO:0007669"/>
    <property type="project" value="UniProtKB-KW"/>
</dbReference>
<comment type="caution">
    <text evidence="4">The sequence shown here is derived from an EMBL/GenBank/DDBJ whole genome shotgun (WGS) entry which is preliminary data.</text>
</comment>
<dbReference type="GO" id="GO:0008168">
    <property type="term" value="F:methyltransferase activity"/>
    <property type="evidence" value="ECO:0007669"/>
    <property type="project" value="UniProtKB-KW"/>
</dbReference>
<dbReference type="SUPFAM" id="SSF53335">
    <property type="entry name" value="S-adenosyl-L-methionine-dependent methyltransferases"/>
    <property type="match status" value="1"/>
</dbReference>
<keyword evidence="5" id="KW-1185">Reference proteome</keyword>
<dbReference type="PANTHER" id="PTHR43861:SF1">
    <property type="entry name" value="TRANS-ACONITATE 2-METHYLTRANSFERASE"/>
    <property type="match status" value="1"/>
</dbReference>